<evidence type="ECO:0000256" key="3">
    <source>
        <dbReference type="ARBA" id="ARBA00022741"/>
    </source>
</evidence>
<dbReference type="SMART" id="SM00490">
    <property type="entry name" value="HELICc"/>
    <property type="match status" value="1"/>
</dbReference>
<dbReference type="FunFam" id="3.40.50.300:FF:000391">
    <property type="entry name" value="ATP-dependent DNA helicase RecG"/>
    <property type="match status" value="1"/>
</dbReference>
<dbReference type="Pfam" id="PF19833">
    <property type="entry name" value="RecG_dom3_C"/>
    <property type="match status" value="1"/>
</dbReference>
<evidence type="ECO:0000256" key="1">
    <source>
        <dbReference type="ARBA" id="ARBA00007504"/>
    </source>
</evidence>
<evidence type="ECO:0000256" key="12">
    <source>
        <dbReference type="ARBA" id="ARBA00034617"/>
    </source>
</evidence>
<dbReference type="PROSITE" id="PS51192">
    <property type="entry name" value="HELICASE_ATP_BIND_1"/>
    <property type="match status" value="1"/>
</dbReference>
<dbReference type="InterPro" id="IPR012340">
    <property type="entry name" value="NA-bd_OB-fold"/>
</dbReference>
<evidence type="ECO:0000256" key="10">
    <source>
        <dbReference type="ARBA" id="ARBA00023204"/>
    </source>
</evidence>
<comment type="similarity">
    <text evidence="1 15">Belongs to the helicase family. RecG subfamily.</text>
</comment>
<dbReference type="SUPFAM" id="SSF52540">
    <property type="entry name" value="P-loop containing nucleoside triphosphate hydrolases"/>
    <property type="match status" value="2"/>
</dbReference>
<dbReference type="NCBIfam" id="NF008168">
    <property type="entry name" value="PRK10917.2-2"/>
    <property type="match status" value="1"/>
</dbReference>
<gene>
    <name evidence="19" type="primary">recG</name>
    <name evidence="19" type="ORF">GM160_11175</name>
</gene>
<dbReference type="InterPro" id="IPR014001">
    <property type="entry name" value="Helicase_ATP-bd"/>
</dbReference>
<evidence type="ECO:0000256" key="6">
    <source>
        <dbReference type="ARBA" id="ARBA00022806"/>
    </source>
</evidence>
<evidence type="ECO:0000313" key="20">
    <source>
        <dbReference type="Proteomes" id="UP000427716"/>
    </source>
</evidence>
<protein>
    <recommendedName>
        <fullName evidence="2 15">ATP-dependent DNA helicase RecG</fullName>
        <ecNumber evidence="13 15">5.6.2.4</ecNumber>
    </recommendedName>
</protein>
<dbReference type="EMBL" id="CP046415">
    <property type="protein sequence ID" value="QGT79392.1"/>
    <property type="molecule type" value="Genomic_DNA"/>
</dbReference>
<keyword evidence="5 15" id="KW-0378">Hydrolase</keyword>
<keyword evidence="6 15" id="KW-0347">Helicase</keyword>
<dbReference type="SUPFAM" id="SSF50249">
    <property type="entry name" value="Nucleic acid-binding proteins"/>
    <property type="match status" value="1"/>
</dbReference>
<feature type="region of interest" description="Disordered" evidence="16">
    <location>
        <begin position="24"/>
        <end position="70"/>
    </location>
</feature>
<feature type="domain" description="Helicase ATP-binding" evidence="17">
    <location>
        <begin position="331"/>
        <end position="499"/>
    </location>
</feature>
<organism evidence="19 20">
    <name type="scientific">Guyparkeria halophila</name>
    <dbReference type="NCBI Taxonomy" id="47960"/>
    <lineage>
        <taxon>Bacteria</taxon>
        <taxon>Pseudomonadati</taxon>
        <taxon>Pseudomonadota</taxon>
        <taxon>Gammaproteobacteria</taxon>
        <taxon>Chromatiales</taxon>
        <taxon>Thioalkalibacteraceae</taxon>
        <taxon>Guyparkeria</taxon>
    </lineage>
</organism>
<keyword evidence="8" id="KW-0238">DNA-binding</keyword>
<dbReference type="Pfam" id="PF00271">
    <property type="entry name" value="Helicase_C"/>
    <property type="match status" value="1"/>
</dbReference>
<comment type="catalytic activity">
    <reaction evidence="14 15">
        <text>ATP + H2O = ADP + phosphate + H(+)</text>
        <dbReference type="Rhea" id="RHEA:13065"/>
        <dbReference type="ChEBI" id="CHEBI:15377"/>
        <dbReference type="ChEBI" id="CHEBI:15378"/>
        <dbReference type="ChEBI" id="CHEBI:30616"/>
        <dbReference type="ChEBI" id="CHEBI:43474"/>
        <dbReference type="ChEBI" id="CHEBI:456216"/>
        <dbReference type="EC" id="5.6.2.4"/>
    </reaction>
</comment>
<dbReference type="GO" id="GO:0003677">
    <property type="term" value="F:DNA binding"/>
    <property type="evidence" value="ECO:0007669"/>
    <property type="project" value="UniProtKB-KW"/>
</dbReference>
<dbReference type="NCBIfam" id="TIGR00643">
    <property type="entry name" value="recG"/>
    <property type="match status" value="1"/>
</dbReference>
<dbReference type="Pfam" id="PF00270">
    <property type="entry name" value="DEAD"/>
    <property type="match status" value="1"/>
</dbReference>
<dbReference type="PANTHER" id="PTHR47964:SF1">
    <property type="entry name" value="ATP-DEPENDENT DNA HELICASE HOMOLOG RECG, CHLOROPLASTIC"/>
    <property type="match status" value="1"/>
</dbReference>
<evidence type="ECO:0000256" key="13">
    <source>
        <dbReference type="ARBA" id="ARBA00034808"/>
    </source>
</evidence>
<dbReference type="PROSITE" id="PS51194">
    <property type="entry name" value="HELICASE_CTER"/>
    <property type="match status" value="1"/>
</dbReference>
<evidence type="ECO:0000256" key="14">
    <source>
        <dbReference type="ARBA" id="ARBA00048988"/>
    </source>
</evidence>
<dbReference type="Gene3D" id="1.10.150.20">
    <property type="entry name" value="5' to 3' exonuclease, C-terminal subdomain"/>
    <property type="match status" value="1"/>
</dbReference>
<comment type="catalytic activity">
    <reaction evidence="12 15">
        <text>Couples ATP hydrolysis with the unwinding of duplex DNA by translocating in the 3'-5' direction.</text>
        <dbReference type="EC" id="5.6.2.4"/>
    </reaction>
</comment>
<keyword evidence="4 15" id="KW-0227">DNA damage</keyword>
<dbReference type="RefSeq" id="WP_156575149.1">
    <property type="nucleotide sequence ID" value="NZ_CP046415.1"/>
</dbReference>
<dbReference type="GO" id="GO:0043138">
    <property type="term" value="F:3'-5' DNA helicase activity"/>
    <property type="evidence" value="ECO:0007669"/>
    <property type="project" value="UniProtKB-EC"/>
</dbReference>
<sequence>MLSHESPPESLSFWHAQRRVVYRQKSSFDRTGARMSPSTPKKNRTSGRATASGRARKAPPGLSSPVADLPGVGPKVAEKLARLHIETVGDLLWHQPLRYEDRGTRQPLSPEHVGEAALFEVRINEVRPLFRGKARLVCQGVGEGPQGPVAVTIWFFGRFGPTPQAGRSYLLFGELQQGPHGLEMAQPELVAPNQIGQIRPVYPATEGIAQPKLRQLVEAAMEVAVRDLSDPLPGAIREARGWPSLMRALQRIHLPKRNDGVPARGEPALQRLITEELATHILALRQRRAVTRQVAAPAIPPRDHLFAQLLGHLGFTPTGAQQRVIGEIKTDLAQELPMLRLVQGDVGSGKTLVAAAAALDVIDAGYQVALMAPTALLAEQHARNFAQWFEPLGLSVLLLSGQQSAASRREGLAQLADGRAQIVIGTHALFQESVAFDQLGLVIVDEQHRFGVHQRLALTDKGASQDGGARRPHQLIMTATPIPRTLAMTQFADLDVSVIDELPPGRTPVTTVVVRADRRGEVIERISQVCAEGRQAYWVCPLIEEGQIEAQAAETTFAMLGEELPHLNIGMVHGRMKAAEKQREMARFKAGDYHLLVATTVIEVGVDVPNASLMIIENAERMGLAQLHQLRGRVGRGATDSHCVLLFDEPLSDRARARLRLMRETEDGFRLAEADLEQRGPGEVLGTRQAGIAKLKIADLQEDQGKLEEAGQLADELLARFPESVHPLITRWVGAAGQYGQV</sequence>
<evidence type="ECO:0000313" key="19">
    <source>
        <dbReference type="EMBL" id="QGT79392.1"/>
    </source>
</evidence>
<dbReference type="InterPro" id="IPR045562">
    <property type="entry name" value="RecG_dom3_C"/>
</dbReference>
<evidence type="ECO:0000256" key="15">
    <source>
        <dbReference type="RuleBase" id="RU363016"/>
    </source>
</evidence>
<evidence type="ECO:0000256" key="16">
    <source>
        <dbReference type="SAM" id="MobiDB-lite"/>
    </source>
</evidence>
<dbReference type="KEGG" id="ghl:GM160_11175"/>
<dbReference type="Pfam" id="PF17191">
    <property type="entry name" value="RecG_wedge"/>
    <property type="match status" value="1"/>
</dbReference>
<evidence type="ECO:0000259" key="17">
    <source>
        <dbReference type="PROSITE" id="PS51192"/>
    </source>
</evidence>
<dbReference type="GO" id="GO:0016787">
    <property type="term" value="F:hydrolase activity"/>
    <property type="evidence" value="ECO:0007669"/>
    <property type="project" value="UniProtKB-KW"/>
</dbReference>
<dbReference type="InterPro" id="IPR001650">
    <property type="entry name" value="Helicase_C-like"/>
</dbReference>
<keyword evidence="9 15" id="KW-0233">DNA recombination</keyword>
<evidence type="ECO:0000256" key="2">
    <source>
        <dbReference type="ARBA" id="ARBA00017846"/>
    </source>
</evidence>
<keyword evidence="3 15" id="KW-0547">Nucleotide-binding</keyword>
<evidence type="ECO:0000256" key="11">
    <source>
        <dbReference type="ARBA" id="ARBA00023235"/>
    </source>
</evidence>
<dbReference type="AlphaFoldDB" id="A0A6I6DC70"/>
<dbReference type="GO" id="GO:0005524">
    <property type="term" value="F:ATP binding"/>
    <property type="evidence" value="ECO:0007669"/>
    <property type="project" value="UniProtKB-KW"/>
</dbReference>
<comment type="function">
    <text evidence="15">Plays a critical role in recombination and DNA repair. Helps process Holliday junction intermediates to mature products by catalyzing branch migration. Has replication fork regression activity, unwinds stalled or blocked replication forks to make a HJ that can be resolved. Has a DNA unwinding activity characteristic of a DNA helicase with 3'-5' polarity.</text>
</comment>
<dbReference type="SMART" id="SM00487">
    <property type="entry name" value="DEXDc"/>
    <property type="match status" value="1"/>
</dbReference>
<dbReference type="InterPro" id="IPR027417">
    <property type="entry name" value="P-loop_NTPase"/>
</dbReference>
<keyword evidence="20" id="KW-1185">Reference proteome</keyword>
<dbReference type="InterPro" id="IPR004609">
    <property type="entry name" value="ATP-dep_DNA_helicase_RecG"/>
</dbReference>
<dbReference type="InterPro" id="IPR011545">
    <property type="entry name" value="DEAD/DEAH_box_helicase_dom"/>
</dbReference>
<evidence type="ECO:0000256" key="9">
    <source>
        <dbReference type="ARBA" id="ARBA00023172"/>
    </source>
</evidence>
<dbReference type="Proteomes" id="UP000427716">
    <property type="component" value="Chromosome"/>
</dbReference>
<dbReference type="PANTHER" id="PTHR47964">
    <property type="entry name" value="ATP-DEPENDENT DNA HELICASE HOMOLOG RECG, CHLOROPLASTIC"/>
    <property type="match status" value="1"/>
</dbReference>
<feature type="domain" description="Helicase C-terminal" evidence="18">
    <location>
        <begin position="532"/>
        <end position="677"/>
    </location>
</feature>
<dbReference type="InterPro" id="IPR047112">
    <property type="entry name" value="RecG/Mfd"/>
</dbReference>
<dbReference type="InterPro" id="IPR033454">
    <property type="entry name" value="RecG_wedge"/>
</dbReference>
<keyword evidence="11" id="KW-0413">Isomerase</keyword>
<proteinExistence type="inferred from homology"/>
<dbReference type="NCBIfam" id="NF008163">
    <property type="entry name" value="PRK10917.1-1"/>
    <property type="match status" value="1"/>
</dbReference>
<evidence type="ECO:0000256" key="4">
    <source>
        <dbReference type="ARBA" id="ARBA00022763"/>
    </source>
</evidence>
<dbReference type="Gene3D" id="3.40.50.300">
    <property type="entry name" value="P-loop containing nucleotide triphosphate hydrolases"/>
    <property type="match status" value="2"/>
</dbReference>
<evidence type="ECO:0000256" key="5">
    <source>
        <dbReference type="ARBA" id="ARBA00022801"/>
    </source>
</evidence>
<accession>A0A6I6DC70</accession>
<keyword evidence="10 15" id="KW-0234">DNA repair</keyword>
<dbReference type="GO" id="GO:0006310">
    <property type="term" value="P:DNA recombination"/>
    <property type="evidence" value="ECO:0007669"/>
    <property type="project" value="UniProtKB-UniRule"/>
</dbReference>
<evidence type="ECO:0000256" key="7">
    <source>
        <dbReference type="ARBA" id="ARBA00022840"/>
    </source>
</evidence>
<dbReference type="GO" id="GO:0006281">
    <property type="term" value="P:DNA repair"/>
    <property type="evidence" value="ECO:0007669"/>
    <property type="project" value="UniProtKB-UniRule"/>
</dbReference>
<evidence type="ECO:0000259" key="18">
    <source>
        <dbReference type="PROSITE" id="PS51194"/>
    </source>
</evidence>
<name>A0A6I6DC70_9GAMM</name>
<dbReference type="EC" id="5.6.2.4" evidence="13 15"/>
<evidence type="ECO:0000256" key="8">
    <source>
        <dbReference type="ARBA" id="ARBA00023125"/>
    </source>
</evidence>
<reference evidence="19 20" key="1">
    <citation type="submission" date="2019-11" db="EMBL/GenBank/DDBJ databases">
        <authorList>
            <person name="Zhang J."/>
            <person name="Sun C."/>
        </authorList>
    </citation>
    <scope>NUCLEOTIDE SEQUENCE [LARGE SCALE GENOMIC DNA]</scope>
    <source>
        <strain evidence="20">sp2</strain>
    </source>
</reference>
<keyword evidence="7 15" id="KW-0067">ATP-binding</keyword>